<reference evidence="4" key="1">
    <citation type="submission" date="2014-11" db="EMBL/GenBank/DDBJ databases">
        <authorList>
            <person name="Otto D Thomas"/>
            <person name="Naeem Raeece"/>
        </authorList>
    </citation>
    <scope>NUCLEOTIDE SEQUENCE</scope>
</reference>
<protein>
    <recommendedName>
        <fullName evidence="3">FAD dependent oxidoreductase domain-containing protein</fullName>
    </recommendedName>
</protein>
<dbReference type="SUPFAM" id="SSF51905">
    <property type="entry name" value="FAD/NAD(P)-binding domain"/>
    <property type="match status" value="1"/>
</dbReference>
<proteinExistence type="predicted"/>
<dbReference type="PANTHER" id="PTHR13847">
    <property type="entry name" value="SARCOSINE DEHYDROGENASE-RELATED"/>
    <property type="match status" value="1"/>
</dbReference>
<sequence>MWWRSLIVPAVSVSFALSISAAEAFCGPSFNLLGSSPVSCLSLSASKMSGKEGVKKRVVILGAGLHGVSTAYHLAKKGGNSLDITVVERSGVAAAASGKAGGFLARDWGSGPTDALHKISFRMHAELAKELNIESFRPIQTLSVSGGRKGKNAAPWLNGKASSTHMDSNTAQVTPLEVATKMMEAAQKMGTKMKIGEAEGLVRGDDGSVQGVVLRNEADPVPCDCLVVAMGPWSGPLGEDWFDIPVPMEGIKSTSIVYHENEAVRQNPFALFCQEDSNGCHLEVYPRPNGDVYVCGCGGSDYVSGDRLRRGGDCADPEKIQANPQRVKAASASLRAMAPDVARGEPDVAQACMRPCPPDGLPIMGSVPGTQGTAFLNCGHNCWGILWGPVSGLLMSELILEGRCSTCSISAFSPERFGGQRKGTRGRKKGQEPVGEQW</sequence>
<dbReference type="Gene3D" id="3.50.50.60">
    <property type="entry name" value="FAD/NAD(P)-binding domain"/>
    <property type="match status" value="2"/>
</dbReference>
<dbReference type="Pfam" id="PF01266">
    <property type="entry name" value="DAO"/>
    <property type="match status" value="1"/>
</dbReference>
<keyword evidence="2" id="KW-0732">Signal</keyword>
<dbReference type="PhylomeDB" id="A0A0G4HCU1"/>
<dbReference type="VEuPathDB" id="CryptoDB:Cvel_6301"/>
<dbReference type="GO" id="GO:0005737">
    <property type="term" value="C:cytoplasm"/>
    <property type="evidence" value="ECO:0007669"/>
    <property type="project" value="TreeGrafter"/>
</dbReference>
<dbReference type="EMBL" id="CDMZ01002279">
    <property type="protein sequence ID" value="CEM41639.1"/>
    <property type="molecule type" value="Genomic_DNA"/>
</dbReference>
<accession>A0A0G4HCU1</accession>
<feature type="region of interest" description="Disordered" evidence="1">
    <location>
        <begin position="418"/>
        <end position="438"/>
    </location>
</feature>
<dbReference type="InterPro" id="IPR036188">
    <property type="entry name" value="FAD/NAD-bd_sf"/>
</dbReference>
<feature type="signal peptide" evidence="2">
    <location>
        <begin position="1"/>
        <end position="24"/>
    </location>
</feature>
<dbReference type="InterPro" id="IPR006076">
    <property type="entry name" value="FAD-dep_OxRdtase"/>
</dbReference>
<evidence type="ECO:0000259" key="3">
    <source>
        <dbReference type="Pfam" id="PF01266"/>
    </source>
</evidence>
<gene>
    <name evidence="4" type="ORF">Cvel_6301</name>
</gene>
<dbReference type="AlphaFoldDB" id="A0A0G4HCU1"/>
<feature type="domain" description="FAD dependent oxidoreductase" evidence="3">
    <location>
        <begin position="57"/>
        <end position="398"/>
    </location>
</feature>
<evidence type="ECO:0000313" key="4">
    <source>
        <dbReference type="EMBL" id="CEM41639.1"/>
    </source>
</evidence>
<organism evidence="4">
    <name type="scientific">Chromera velia CCMP2878</name>
    <dbReference type="NCBI Taxonomy" id="1169474"/>
    <lineage>
        <taxon>Eukaryota</taxon>
        <taxon>Sar</taxon>
        <taxon>Alveolata</taxon>
        <taxon>Colpodellida</taxon>
        <taxon>Chromeraceae</taxon>
        <taxon>Chromera</taxon>
    </lineage>
</organism>
<dbReference type="PANTHER" id="PTHR13847:SF150">
    <property type="entry name" value="OXIDOREDUCTASE TDA3-RELATED"/>
    <property type="match status" value="1"/>
</dbReference>
<feature type="chain" id="PRO_5005191234" description="FAD dependent oxidoreductase domain-containing protein" evidence="2">
    <location>
        <begin position="25"/>
        <end position="438"/>
    </location>
</feature>
<evidence type="ECO:0000256" key="1">
    <source>
        <dbReference type="SAM" id="MobiDB-lite"/>
    </source>
</evidence>
<name>A0A0G4HCU1_9ALVE</name>
<evidence type="ECO:0000256" key="2">
    <source>
        <dbReference type="SAM" id="SignalP"/>
    </source>
</evidence>